<organism evidence="3 4">
    <name type="scientific">Chitinophaga fulva</name>
    <dbReference type="NCBI Taxonomy" id="2728842"/>
    <lineage>
        <taxon>Bacteria</taxon>
        <taxon>Pseudomonadati</taxon>
        <taxon>Bacteroidota</taxon>
        <taxon>Chitinophagia</taxon>
        <taxon>Chitinophagales</taxon>
        <taxon>Chitinophagaceae</taxon>
        <taxon>Chitinophaga</taxon>
    </lineage>
</organism>
<evidence type="ECO:0000256" key="1">
    <source>
        <dbReference type="SAM" id="Phobius"/>
    </source>
</evidence>
<feature type="transmembrane region" description="Helical" evidence="1">
    <location>
        <begin position="252"/>
        <end position="269"/>
    </location>
</feature>
<feature type="transmembrane region" description="Helical" evidence="1">
    <location>
        <begin position="15"/>
        <end position="34"/>
    </location>
</feature>
<feature type="transmembrane region" description="Helical" evidence="1">
    <location>
        <begin position="95"/>
        <end position="117"/>
    </location>
</feature>
<evidence type="ECO:0000259" key="2">
    <source>
        <dbReference type="Pfam" id="PF01757"/>
    </source>
</evidence>
<keyword evidence="1" id="KW-1133">Transmembrane helix</keyword>
<reference evidence="3 4" key="1">
    <citation type="submission" date="2020-04" db="EMBL/GenBank/DDBJ databases">
        <title>Chitinophaga sp. G-6-1-13 sp. nov., isolated from soil.</title>
        <authorList>
            <person name="Dahal R.H."/>
            <person name="Chaudhary D.K."/>
        </authorList>
    </citation>
    <scope>NUCLEOTIDE SEQUENCE [LARGE SCALE GENOMIC DNA]</scope>
    <source>
        <strain evidence="3 4">G-6-1-13</strain>
    </source>
</reference>
<gene>
    <name evidence="3" type="ORF">HHL17_17850</name>
</gene>
<protein>
    <submittedName>
        <fullName evidence="3">Acyltransferase family protein</fullName>
    </submittedName>
</protein>
<dbReference type="AlphaFoldDB" id="A0A848GR04"/>
<accession>A0A848GR04</accession>
<dbReference type="PANTHER" id="PTHR36927">
    <property type="entry name" value="BLR4337 PROTEIN"/>
    <property type="match status" value="1"/>
</dbReference>
<dbReference type="Proteomes" id="UP000583266">
    <property type="component" value="Unassembled WGS sequence"/>
</dbReference>
<feature type="transmembrane region" description="Helical" evidence="1">
    <location>
        <begin position="281"/>
        <end position="306"/>
    </location>
</feature>
<dbReference type="Pfam" id="PF01757">
    <property type="entry name" value="Acyl_transf_3"/>
    <property type="match status" value="1"/>
</dbReference>
<feature type="transmembrane region" description="Helical" evidence="1">
    <location>
        <begin position="149"/>
        <end position="167"/>
    </location>
</feature>
<name>A0A848GR04_9BACT</name>
<dbReference type="PANTHER" id="PTHR36927:SF1">
    <property type="entry name" value="MDO-LIKE PROTEIN"/>
    <property type="match status" value="1"/>
</dbReference>
<evidence type="ECO:0000313" key="4">
    <source>
        <dbReference type="Proteomes" id="UP000583266"/>
    </source>
</evidence>
<sequence>MPTTSNTGRISSMDALRALAMFLGLVLHASMAFMQSPFEGFYHVPDYSSQAFDAVFFGIHIFRMQLFYVIAGFFFRLLYYRIGTTAFMKHRTQRILVPLLVGLFTILPLTYLPAVFYRVTDGGTHFTLADSRLIIHDIFIWRGPLHLWFLYYLMMFYIIGLGIRQWGLYIIQKIKWLDSFVKSLSKPAIILPLLAFGSFITLLLFSTITVEYAPGLIPKPSFMAYYGLFFFAGWLLHEYMGTWFPLLRRYSLLFVMLGTASGIYLFRLLQAGNDATTPMLWLKALATLTTLSLVIGLMGVFLKWVNAENATVRYLSDASYWVYLVHVALVNATQLCLGQLSIPGSLKFMLCVIIPLGISLFTYQWFVRYTVVGYYLHGSRKKKSVTV</sequence>
<keyword evidence="3" id="KW-0808">Transferase</keyword>
<comment type="caution">
    <text evidence="3">The sequence shown here is derived from an EMBL/GenBank/DDBJ whole genome shotgun (WGS) entry which is preliminary data.</text>
</comment>
<keyword evidence="3" id="KW-0012">Acyltransferase</keyword>
<keyword evidence="1" id="KW-0472">Membrane</keyword>
<feature type="transmembrane region" description="Helical" evidence="1">
    <location>
        <begin position="188"/>
        <end position="210"/>
    </location>
</feature>
<evidence type="ECO:0000313" key="3">
    <source>
        <dbReference type="EMBL" id="NML39070.1"/>
    </source>
</evidence>
<feature type="transmembrane region" description="Helical" evidence="1">
    <location>
        <begin position="346"/>
        <end position="366"/>
    </location>
</feature>
<feature type="transmembrane region" description="Helical" evidence="1">
    <location>
        <begin position="222"/>
        <end position="240"/>
    </location>
</feature>
<keyword evidence="4" id="KW-1185">Reference proteome</keyword>
<dbReference type="EMBL" id="JABBGC010000002">
    <property type="protein sequence ID" value="NML39070.1"/>
    <property type="molecule type" value="Genomic_DNA"/>
</dbReference>
<dbReference type="InterPro" id="IPR002656">
    <property type="entry name" value="Acyl_transf_3_dom"/>
</dbReference>
<dbReference type="InterPro" id="IPR050623">
    <property type="entry name" value="Glucan_succinyl_AcylTrfase"/>
</dbReference>
<dbReference type="RefSeq" id="WP_169226186.1">
    <property type="nucleotide sequence ID" value="NZ_JABBGC010000002.1"/>
</dbReference>
<keyword evidence="1" id="KW-0812">Transmembrane</keyword>
<proteinExistence type="predicted"/>
<feature type="transmembrane region" description="Helical" evidence="1">
    <location>
        <begin position="318"/>
        <end position="340"/>
    </location>
</feature>
<dbReference type="GO" id="GO:0016747">
    <property type="term" value="F:acyltransferase activity, transferring groups other than amino-acyl groups"/>
    <property type="evidence" value="ECO:0007669"/>
    <property type="project" value="InterPro"/>
</dbReference>
<feature type="transmembrane region" description="Helical" evidence="1">
    <location>
        <begin position="54"/>
        <end position="75"/>
    </location>
</feature>
<feature type="domain" description="Acyltransferase 3" evidence="2">
    <location>
        <begin position="11"/>
        <end position="362"/>
    </location>
</feature>